<proteinExistence type="predicted"/>
<evidence type="ECO:0000313" key="2">
    <source>
        <dbReference type="Proteomes" id="UP001153678"/>
    </source>
</evidence>
<feature type="non-terminal residue" evidence="1">
    <location>
        <position position="91"/>
    </location>
</feature>
<dbReference type="EMBL" id="CAMKVN010000211">
    <property type="protein sequence ID" value="CAI2165282.1"/>
    <property type="molecule type" value="Genomic_DNA"/>
</dbReference>
<sequence length="91" mass="10267">PAKNLRRRAERLKTQMDPSIFKGKSNTFGLSFFSLLQDNDPKHKSSVTANVSLDRYGLQSCSELIENYGQLTLRCGSHKNIGDLESFMSKI</sequence>
<name>A0A9W4SD30_9GLOM</name>
<dbReference type="AlphaFoldDB" id="A0A9W4SD30"/>
<keyword evidence="2" id="KW-1185">Reference proteome</keyword>
<dbReference type="Proteomes" id="UP001153678">
    <property type="component" value="Unassembled WGS sequence"/>
</dbReference>
<evidence type="ECO:0000313" key="1">
    <source>
        <dbReference type="EMBL" id="CAI2165282.1"/>
    </source>
</evidence>
<protein>
    <submittedName>
        <fullName evidence="1">7097_t:CDS:1</fullName>
    </submittedName>
</protein>
<reference evidence="1" key="1">
    <citation type="submission" date="2022-08" db="EMBL/GenBank/DDBJ databases">
        <authorList>
            <person name="Kallberg Y."/>
            <person name="Tangrot J."/>
            <person name="Rosling A."/>
        </authorList>
    </citation>
    <scope>NUCLEOTIDE SEQUENCE</scope>
    <source>
        <strain evidence="1">Wild A</strain>
    </source>
</reference>
<gene>
    <name evidence="1" type="ORF">FWILDA_LOCUS1994</name>
</gene>
<accession>A0A9W4SD30</accession>
<comment type="caution">
    <text evidence="1">The sequence shown here is derived from an EMBL/GenBank/DDBJ whole genome shotgun (WGS) entry which is preliminary data.</text>
</comment>
<organism evidence="1 2">
    <name type="scientific">Funneliformis geosporum</name>
    <dbReference type="NCBI Taxonomy" id="1117311"/>
    <lineage>
        <taxon>Eukaryota</taxon>
        <taxon>Fungi</taxon>
        <taxon>Fungi incertae sedis</taxon>
        <taxon>Mucoromycota</taxon>
        <taxon>Glomeromycotina</taxon>
        <taxon>Glomeromycetes</taxon>
        <taxon>Glomerales</taxon>
        <taxon>Glomeraceae</taxon>
        <taxon>Funneliformis</taxon>
    </lineage>
</organism>